<gene>
    <name evidence="1" type="ORF">RF55_184</name>
</gene>
<organism evidence="1 2">
    <name type="scientific">Lasius niger</name>
    <name type="common">Black garden ant</name>
    <dbReference type="NCBI Taxonomy" id="67767"/>
    <lineage>
        <taxon>Eukaryota</taxon>
        <taxon>Metazoa</taxon>
        <taxon>Ecdysozoa</taxon>
        <taxon>Arthropoda</taxon>
        <taxon>Hexapoda</taxon>
        <taxon>Insecta</taxon>
        <taxon>Pterygota</taxon>
        <taxon>Neoptera</taxon>
        <taxon>Endopterygota</taxon>
        <taxon>Hymenoptera</taxon>
        <taxon>Apocrita</taxon>
        <taxon>Aculeata</taxon>
        <taxon>Formicoidea</taxon>
        <taxon>Formicidae</taxon>
        <taxon>Formicinae</taxon>
        <taxon>Lasius</taxon>
        <taxon>Lasius</taxon>
    </lineage>
</organism>
<evidence type="ECO:0000313" key="1">
    <source>
        <dbReference type="EMBL" id="KMR05157.1"/>
    </source>
</evidence>
<proteinExistence type="predicted"/>
<dbReference type="PaxDb" id="67767-A0A0J7LB70"/>
<evidence type="ECO:0000313" key="2">
    <source>
        <dbReference type="Proteomes" id="UP000036403"/>
    </source>
</evidence>
<accession>A0A0J7LB70</accession>
<dbReference type="AlphaFoldDB" id="A0A0J7LB70"/>
<reference evidence="1 2" key="1">
    <citation type="submission" date="2015-04" db="EMBL/GenBank/DDBJ databases">
        <title>Lasius niger genome sequencing.</title>
        <authorList>
            <person name="Konorov E.A."/>
            <person name="Nikitin M.A."/>
            <person name="Kirill M.V."/>
            <person name="Chang P."/>
        </authorList>
    </citation>
    <scope>NUCLEOTIDE SEQUENCE [LARGE SCALE GENOMIC DNA]</scope>
    <source>
        <tissue evidence="1">Whole</tissue>
    </source>
</reference>
<comment type="caution">
    <text evidence="1">The sequence shown here is derived from an EMBL/GenBank/DDBJ whole genome shotgun (WGS) entry which is preliminary data.</text>
</comment>
<protein>
    <submittedName>
        <fullName evidence="1">Monocarboxylate transporter 12-like isoform x2 protein</fullName>
    </submittedName>
</protein>
<dbReference type="Proteomes" id="UP000036403">
    <property type="component" value="Unassembled WGS sequence"/>
</dbReference>
<keyword evidence="2" id="KW-1185">Reference proteome</keyword>
<name>A0A0J7LB70_LASNI</name>
<sequence>MSISRARSWPLLNTAGGGSYTAASVDDSFLKEKCYPTEISDNGDRNNIAAVQLDSSSRVQARRLLCRHYYPEGGWGWVVTFVGTLVHLLASGLQFSIPATVALPAKVKFYHHPWHTAGEFEISE</sequence>
<dbReference type="OrthoDB" id="6499973at2759"/>
<dbReference type="EMBL" id="LBMM01000050">
    <property type="protein sequence ID" value="KMR05157.1"/>
    <property type="molecule type" value="Genomic_DNA"/>
</dbReference>